<sequence length="253" mass="29200">MIYDVMDIMDELDHLSLQYVYRFACGMNSLAGNHIIKYFSNLNRREEIIIMCILEQRGSPETVLDIIKEICSNMVQLSTNNSTRLNKATLQLLETAVSQKIEIPMLLLSDCFQSVNVSTNMLILTSGLQVPNLNTLHGLHITQTGREFTEEQMTDIFIYVTNSINLKTVKFTDCLFPGVYQNKFHLQKLSELKVTGKDRIRCLKRESYMRERLRNFEQCTNRNAEIIIQSYCTVTITSGIILNERSQYACGLW</sequence>
<dbReference type="EMBL" id="MRZV01001096">
    <property type="protein sequence ID" value="PIK40681.1"/>
    <property type="molecule type" value="Genomic_DNA"/>
</dbReference>
<organism evidence="1 2">
    <name type="scientific">Stichopus japonicus</name>
    <name type="common">Sea cucumber</name>
    <dbReference type="NCBI Taxonomy" id="307972"/>
    <lineage>
        <taxon>Eukaryota</taxon>
        <taxon>Metazoa</taxon>
        <taxon>Echinodermata</taxon>
        <taxon>Eleutherozoa</taxon>
        <taxon>Echinozoa</taxon>
        <taxon>Holothuroidea</taxon>
        <taxon>Aspidochirotacea</taxon>
        <taxon>Aspidochirotida</taxon>
        <taxon>Stichopodidae</taxon>
        <taxon>Apostichopus</taxon>
    </lineage>
</organism>
<accession>A0A2G8JY24</accession>
<gene>
    <name evidence="1" type="ORF">BSL78_22478</name>
</gene>
<dbReference type="Proteomes" id="UP000230750">
    <property type="component" value="Unassembled WGS sequence"/>
</dbReference>
<proteinExistence type="predicted"/>
<dbReference type="OrthoDB" id="6353903at2759"/>
<evidence type="ECO:0000313" key="1">
    <source>
        <dbReference type="EMBL" id="PIK40681.1"/>
    </source>
</evidence>
<protein>
    <submittedName>
        <fullName evidence="1">Uncharacterized protein</fullName>
    </submittedName>
</protein>
<dbReference type="AlphaFoldDB" id="A0A2G8JY24"/>
<comment type="caution">
    <text evidence="1">The sequence shown here is derived from an EMBL/GenBank/DDBJ whole genome shotgun (WGS) entry which is preliminary data.</text>
</comment>
<evidence type="ECO:0000313" key="2">
    <source>
        <dbReference type="Proteomes" id="UP000230750"/>
    </source>
</evidence>
<keyword evidence="2" id="KW-1185">Reference proteome</keyword>
<name>A0A2G8JY24_STIJA</name>
<reference evidence="1 2" key="1">
    <citation type="journal article" date="2017" name="PLoS Biol.">
        <title>The sea cucumber genome provides insights into morphological evolution and visceral regeneration.</title>
        <authorList>
            <person name="Zhang X."/>
            <person name="Sun L."/>
            <person name="Yuan J."/>
            <person name="Sun Y."/>
            <person name="Gao Y."/>
            <person name="Zhang L."/>
            <person name="Li S."/>
            <person name="Dai H."/>
            <person name="Hamel J.F."/>
            <person name="Liu C."/>
            <person name="Yu Y."/>
            <person name="Liu S."/>
            <person name="Lin W."/>
            <person name="Guo K."/>
            <person name="Jin S."/>
            <person name="Xu P."/>
            <person name="Storey K.B."/>
            <person name="Huan P."/>
            <person name="Zhang T."/>
            <person name="Zhou Y."/>
            <person name="Zhang J."/>
            <person name="Lin C."/>
            <person name="Li X."/>
            <person name="Xing L."/>
            <person name="Huo D."/>
            <person name="Sun M."/>
            <person name="Wang L."/>
            <person name="Mercier A."/>
            <person name="Li F."/>
            <person name="Yang H."/>
            <person name="Xiang J."/>
        </authorList>
    </citation>
    <scope>NUCLEOTIDE SEQUENCE [LARGE SCALE GENOMIC DNA]</scope>
    <source>
        <strain evidence="1">Shaxun</strain>
        <tissue evidence="1">Muscle</tissue>
    </source>
</reference>